<evidence type="ECO:0000256" key="1">
    <source>
        <dbReference type="ARBA" id="ARBA00009631"/>
    </source>
</evidence>
<feature type="domain" description="Calponin-homology (CH)" evidence="8">
    <location>
        <begin position="1"/>
        <end position="106"/>
    </location>
</feature>
<feature type="region of interest" description="Disordered" evidence="7">
    <location>
        <begin position="257"/>
        <end position="289"/>
    </location>
</feature>
<evidence type="ECO:0000313" key="10">
    <source>
        <dbReference type="Proteomes" id="UP000245119"/>
    </source>
</evidence>
<comment type="function">
    <text evidence="5 6">Thin filament-associated protein that is implicated in the regulation and modulation of smooth muscle contraction. It is capable of binding to actin, calmodulin and tropomyosin. The interaction of calponin with actin inhibits the actomyosin Mg-ATPase activity.</text>
</comment>
<dbReference type="Pfam" id="PF00307">
    <property type="entry name" value="CH"/>
    <property type="match status" value="1"/>
</dbReference>
<dbReference type="SMART" id="SM00033">
    <property type="entry name" value="CH"/>
    <property type="match status" value="1"/>
</dbReference>
<proteinExistence type="inferred from homology"/>
<dbReference type="OrthoDB" id="21595at2759"/>
<dbReference type="InterPro" id="IPR001715">
    <property type="entry name" value="CH_dom"/>
</dbReference>
<keyword evidence="10" id="KW-1185">Reference proteome</keyword>
<evidence type="ECO:0000256" key="3">
    <source>
        <dbReference type="ARBA" id="ARBA00022860"/>
    </source>
</evidence>
<keyword evidence="2" id="KW-0677">Repeat</keyword>
<name>A0A2T7PQS6_POMCA</name>
<protein>
    <recommendedName>
        <fullName evidence="6">Calponin</fullName>
    </recommendedName>
</protein>
<accession>A0A2T7PQS6</accession>
<evidence type="ECO:0000256" key="6">
    <source>
        <dbReference type="RuleBase" id="RU361224"/>
    </source>
</evidence>
<dbReference type="PROSITE" id="PS50021">
    <property type="entry name" value="CH"/>
    <property type="match status" value="1"/>
</dbReference>
<feature type="region of interest" description="Disordered" evidence="7">
    <location>
        <begin position="123"/>
        <end position="156"/>
    </location>
</feature>
<dbReference type="GO" id="GO:0007015">
    <property type="term" value="P:actin filament organization"/>
    <property type="evidence" value="ECO:0007669"/>
    <property type="project" value="TreeGrafter"/>
</dbReference>
<dbReference type="PROSITE" id="PS01052">
    <property type="entry name" value="CALPONIN_1"/>
    <property type="match status" value="1"/>
</dbReference>
<dbReference type="PRINTS" id="PR00888">
    <property type="entry name" value="SM22CALPONIN"/>
</dbReference>
<evidence type="ECO:0000313" key="9">
    <source>
        <dbReference type="EMBL" id="PVD35782.1"/>
    </source>
</evidence>
<dbReference type="Proteomes" id="UP000245119">
    <property type="component" value="Linkage Group LG2"/>
</dbReference>
<reference evidence="9 10" key="1">
    <citation type="submission" date="2018-04" db="EMBL/GenBank/DDBJ databases">
        <title>The genome of golden apple snail Pomacea canaliculata provides insight into stress tolerance and invasive adaptation.</title>
        <authorList>
            <person name="Liu C."/>
            <person name="Liu B."/>
            <person name="Ren Y."/>
            <person name="Zhang Y."/>
            <person name="Wang H."/>
            <person name="Li S."/>
            <person name="Jiang F."/>
            <person name="Yin L."/>
            <person name="Zhang G."/>
            <person name="Qian W."/>
            <person name="Fan W."/>
        </authorList>
    </citation>
    <scope>NUCLEOTIDE SEQUENCE [LARGE SCALE GENOMIC DNA]</scope>
    <source>
        <strain evidence="9">SZHN2017</strain>
        <tissue evidence="9">Muscle</tissue>
    </source>
</reference>
<dbReference type="PRINTS" id="PR00889">
    <property type="entry name" value="CALPONIN"/>
</dbReference>
<dbReference type="GO" id="GO:0031032">
    <property type="term" value="P:actomyosin structure organization"/>
    <property type="evidence" value="ECO:0007669"/>
    <property type="project" value="InterPro"/>
</dbReference>
<dbReference type="SUPFAM" id="SSF47576">
    <property type="entry name" value="Calponin-homology domain, CH-domain"/>
    <property type="match status" value="1"/>
</dbReference>
<dbReference type="PROSITE" id="PS51122">
    <property type="entry name" value="CALPONIN_2"/>
    <property type="match status" value="2"/>
</dbReference>
<sequence>MEAVMDRRLAPDRDVSNIKTEQDVASLLRDGTALCELMNKISPGSVGKYHRRPSAFQQMENVELFLKACVQYGMDKIDTFQVKELYEARAIYLVINCLYALGSLAQQNGFRGPKLGVKLASRNQRQFSEEQKQDARRSISRQNSGPPGGPTQARMTPYGMSRQILMSGDSLSDVATSSHAVIGLQYGSNQVASQAGMTAYGMPRQISTSSLSSDDTINGSPSPRAKGEAIIGLQYGSNRVASQSRMTAYGMPRQIVSSTSSDFLPSSKADDDPSRNGDDSVFTSLDKTL</sequence>
<dbReference type="Pfam" id="PF00402">
    <property type="entry name" value="Calponin"/>
    <property type="match status" value="2"/>
</dbReference>
<feature type="compositionally biased region" description="Basic and acidic residues" evidence="7">
    <location>
        <begin position="268"/>
        <end position="278"/>
    </location>
</feature>
<evidence type="ECO:0000256" key="7">
    <source>
        <dbReference type="SAM" id="MobiDB-lite"/>
    </source>
</evidence>
<dbReference type="AlphaFoldDB" id="A0A2T7PQS6"/>
<keyword evidence="4 6" id="KW-0009">Actin-binding</keyword>
<evidence type="ECO:0000259" key="8">
    <source>
        <dbReference type="PROSITE" id="PS50021"/>
    </source>
</evidence>
<keyword evidence="3 6" id="KW-0112">Calmodulin-binding</keyword>
<dbReference type="InterPro" id="IPR036872">
    <property type="entry name" value="CH_dom_sf"/>
</dbReference>
<organism evidence="9 10">
    <name type="scientific">Pomacea canaliculata</name>
    <name type="common">Golden apple snail</name>
    <dbReference type="NCBI Taxonomy" id="400727"/>
    <lineage>
        <taxon>Eukaryota</taxon>
        <taxon>Metazoa</taxon>
        <taxon>Spiralia</taxon>
        <taxon>Lophotrochozoa</taxon>
        <taxon>Mollusca</taxon>
        <taxon>Gastropoda</taxon>
        <taxon>Caenogastropoda</taxon>
        <taxon>Architaenioglossa</taxon>
        <taxon>Ampullarioidea</taxon>
        <taxon>Ampullariidae</taxon>
        <taxon>Pomacea</taxon>
    </lineage>
</organism>
<evidence type="ECO:0000256" key="2">
    <source>
        <dbReference type="ARBA" id="ARBA00022737"/>
    </source>
</evidence>
<dbReference type="InterPro" id="IPR050606">
    <property type="entry name" value="Calponin-like"/>
</dbReference>
<dbReference type="InterPro" id="IPR000557">
    <property type="entry name" value="Calponin_repeat"/>
</dbReference>
<comment type="caution">
    <text evidence="9">The sequence shown here is derived from an EMBL/GenBank/DDBJ whole genome shotgun (WGS) entry which is preliminary data.</text>
</comment>
<gene>
    <name evidence="9" type="ORF">C0Q70_02746</name>
</gene>
<dbReference type="GO" id="GO:0015629">
    <property type="term" value="C:actin cytoskeleton"/>
    <property type="evidence" value="ECO:0007669"/>
    <property type="project" value="TreeGrafter"/>
</dbReference>
<dbReference type="GO" id="GO:0005516">
    <property type="term" value="F:calmodulin binding"/>
    <property type="evidence" value="ECO:0007669"/>
    <property type="project" value="UniProtKB-KW"/>
</dbReference>
<dbReference type="Gene3D" id="1.10.418.10">
    <property type="entry name" value="Calponin-like domain"/>
    <property type="match status" value="1"/>
</dbReference>
<comment type="similarity">
    <text evidence="1 6">Belongs to the calponin family.</text>
</comment>
<dbReference type="STRING" id="400727.A0A2T7PQS6"/>
<dbReference type="EMBL" id="PZQS01000002">
    <property type="protein sequence ID" value="PVD35782.1"/>
    <property type="molecule type" value="Genomic_DNA"/>
</dbReference>
<feature type="compositionally biased region" description="Basic and acidic residues" evidence="7">
    <location>
        <begin position="127"/>
        <end position="137"/>
    </location>
</feature>
<dbReference type="InterPro" id="IPR003096">
    <property type="entry name" value="SM22_calponin"/>
</dbReference>
<dbReference type="PANTHER" id="PTHR47385">
    <property type="entry name" value="CALPONIN"/>
    <property type="match status" value="1"/>
</dbReference>
<evidence type="ECO:0000256" key="4">
    <source>
        <dbReference type="ARBA" id="ARBA00023203"/>
    </source>
</evidence>
<evidence type="ECO:0000256" key="5">
    <source>
        <dbReference type="ARBA" id="ARBA00025109"/>
    </source>
</evidence>
<dbReference type="InterPro" id="IPR001997">
    <property type="entry name" value="Calponin/LIMCH1"/>
</dbReference>
<dbReference type="GO" id="GO:0051015">
    <property type="term" value="F:actin filament binding"/>
    <property type="evidence" value="ECO:0007669"/>
    <property type="project" value="TreeGrafter"/>
</dbReference>
<dbReference type="PANTHER" id="PTHR47385:SF5">
    <property type="entry name" value="TRANSGELIN"/>
    <property type="match status" value="1"/>
</dbReference>